<dbReference type="HAMAP" id="MF_01812">
    <property type="entry name" value="Eis"/>
    <property type="match status" value="1"/>
</dbReference>
<gene>
    <name evidence="6" type="ORF">ABFY20_12300</name>
</gene>
<feature type="active site" description="Proton acceptor; via carboxylate" evidence="3">
    <location>
        <position position="440"/>
    </location>
</feature>
<dbReference type="Gene3D" id="3.30.1050.10">
    <property type="entry name" value="SCP2 sterol-binding domain"/>
    <property type="match status" value="1"/>
</dbReference>
<dbReference type="PANTHER" id="PTHR37817:SF1">
    <property type="entry name" value="N-ACETYLTRANSFERASE EIS"/>
    <property type="match status" value="1"/>
</dbReference>
<dbReference type="AlphaFoldDB" id="A0AB39BDK8"/>
<reference evidence="6" key="1">
    <citation type="submission" date="2024-05" db="EMBL/GenBank/DDBJ databases">
        <title>Herbiconiux sp. A18JL235.</title>
        <authorList>
            <person name="Zhang G."/>
        </authorList>
    </citation>
    <scope>NUCLEOTIDE SEQUENCE</scope>
    <source>
        <strain evidence="6">A18JL235</strain>
    </source>
</reference>
<comment type="subunit">
    <text evidence="3">Homohexamer; trimer of dimers.</text>
</comment>
<dbReference type="RefSeq" id="WP_368496538.1">
    <property type="nucleotide sequence ID" value="NZ_CP162511.1"/>
</dbReference>
<sequence length="440" mass="47137">MTPRTGAEPEIRTFPAAVDADGHADAATREWIEAEAQGFYEPRRTETILDRRARHLVADAQRLTGVYQASTSPAAYGPEVPVATFASFDGELSTGAGESVRANLISAVTVRPTHRRRGLLRRMMLADLERAVADGHMLAALTVSEATIYRRFGFGVATEVNAVTVTTDSRFRLATAPAGRCELVEPASLAELGPGVFARFHAGRPGSITRLSRHWSRTAGLEGDDRDDAPEVRAAVHLDDSDTVDGYVSYRFTGWDTTPHTVEIVDLVAATGDAYLGLWEFLGSLDLVERVTWDAAPVDDPLRWALTDWRVVKATGVDDWLWIRVLDPARAFAARAYVPGTTGDLTIDITDALGHADGRLALRVDDGVGTAVLTPRGADAGAGGADLVLDVADLGSLYLGGVDPRVLSAAGRLRELVPGAALRARTLLAPVAPVWGTTHF</sequence>
<feature type="binding site" evidence="3">
    <location>
        <begin position="116"/>
        <end position="121"/>
    </location>
    <ligand>
        <name>acetyl-CoA</name>
        <dbReference type="ChEBI" id="CHEBI:57288"/>
    </ligand>
</feature>
<feature type="domain" description="Eis-like acetyltransferase" evidence="5">
    <location>
        <begin position="206"/>
        <end position="315"/>
    </location>
</feature>
<keyword evidence="1 3" id="KW-0808">Transferase</keyword>
<dbReference type="InterPro" id="IPR036527">
    <property type="entry name" value="SCP2_sterol-bd_dom_sf"/>
</dbReference>
<dbReference type="GO" id="GO:0030649">
    <property type="term" value="P:aminoglycoside antibiotic catabolic process"/>
    <property type="evidence" value="ECO:0007669"/>
    <property type="project" value="TreeGrafter"/>
</dbReference>
<accession>A0AB39BDK8</accession>
<feature type="domain" description="Enhanced intracellular survival protein" evidence="4">
    <location>
        <begin position="330"/>
        <end position="433"/>
    </location>
</feature>
<evidence type="ECO:0000259" key="4">
    <source>
        <dbReference type="Pfam" id="PF13530"/>
    </source>
</evidence>
<dbReference type="Pfam" id="PF13530">
    <property type="entry name" value="SCP2_2"/>
    <property type="match status" value="1"/>
</dbReference>
<comment type="similarity">
    <text evidence="3">Belongs to the acetyltransferase Eis family.</text>
</comment>
<feature type="active site" description="Proton donor" evidence="3">
    <location>
        <position position="149"/>
    </location>
</feature>
<evidence type="ECO:0000313" key="6">
    <source>
        <dbReference type="EMBL" id="XDI04127.1"/>
    </source>
</evidence>
<dbReference type="InterPro" id="IPR016181">
    <property type="entry name" value="Acyl_CoA_acyltransferase"/>
</dbReference>
<evidence type="ECO:0000259" key="5">
    <source>
        <dbReference type="Pfam" id="PF17668"/>
    </source>
</evidence>
<dbReference type="EMBL" id="CP162511">
    <property type="protein sequence ID" value="XDI04127.1"/>
    <property type="molecule type" value="Genomic_DNA"/>
</dbReference>
<dbReference type="SUPFAM" id="SSF55718">
    <property type="entry name" value="SCP-like"/>
    <property type="match status" value="1"/>
</dbReference>
<organism evidence="6">
    <name type="scientific">Herbiconiux sp. A18JL235</name>
    <dbReference type="NCBI Taxonomy" id="3152363"/>
    <lineage>
        <taxon>Bacteria</taxon>
        <taxon>Bacillati</taxon>
        <taxon>Actinomycetota</taxon>
        <taxon>Actinomycetes</taxon>
        <taxon>Micrococcales</taxon>
        <taxon>Microbacteriaceae</taxon>
        <taxon>Herbiconiux</taxon>
    </lineage>
</organism>
<dbReference type="InterPro" id="IPR051554">
    <property type="entry name" value="Acetyltransferase_Eis"/>
</dbReference>
<feature type="binding site" evidence="3">
    <location>
        <begin position="108"/>
        <end position="110"/>
    </location>
    <ligand>
        <name>acetyl-CoA</name>
        <dbReference type="ChEBI" id="CHEBI:57288"/>
    </ligand>
</feature>
<feature type="binding site" evidence="3">
    <location>
        <begin position="144"/>
        <end position="145"/>
    </location>
    <ligand>
        <name>acetyl-CoA</name>
        <dbReference type="ChEBI" id="CHEBI:57288"/>
    </ligand>
</feature>
<keyword evidence="2 3" id="KW-0012">Acyltransferase</keyword>
<evidence type="ECO:0000256" key="2">
    <source>
        <dbReference type="ARBA" id="ARBA00023315"/>
    </source>
</evidence>
<dbReference type="PANTHER" id="PTHR37817">
    <property type="entry name" value="N-ACETYLTRANSFERASE EIS"/>
    <property type="match status" value="1"/>
</dbReference>
<dbReference type="SUPFAM" id="SSF55729">
    <property type="entry name" value="Acyl-CoA N-acyltransferases (Nat)"/>
    <property type="match status" value="1"/>
</dbReference>
<dbReference type="Pfam" id="PF17668">
    <property type="entry name" value="Acetyltransf_17"/>
    <property type="match status" value="1"/>
</dbReference>
<protein>
    <submittedName>
        <fullName evidence="6">GNAT family N-acetyltransferase</fullName>
        <ecNumber evidence="6">2.3.1.-</ecNumber>
    </submittedName>
</protein>
<dbReference type="InterPro" id="IPR025559">
    <property type="entry name" value="Eis_dom"/>
</dbReference>
<dbReference type="InterPro" id="IPR041380">
    <property type="entry name" value="Acetyltransf_17"/>
</dbReference>
<dbReference type="EC" id="2.3.1.-" evidence="6"/>
<dbReference type="Pfam" id="PF13527">
    <property type="entry name" value="Acetyltransf_9"/>
    <property type="match status" value="1"/>
</dbReference>
<proteinExistence type="inferred from homology"/>
<dbReference type="Gene3D" id="3.40.630.30">
    <property type="match status" value="2"/>
</dbReference>
<evidence type="ECO:0000256" key="1">
    <source>
        <dbReference type="ARBA" id="ARBA00022679"/>
    </source>
</evidence>
<dbReference type="InterPro" id="IPR022902">
    <property type="entry name" value="NAcTrfase_Eis"/>
</dbReference>
<name>A0AB39BDK8_9MICO</name>
<dbReference type="GO" id="GO:0034069">
    <property type="term" value="F:aminoglycoside N-acetyltransferase activity"/>
    <property type="evidence" value="ECO:0007669"/>
    <property type="project" value="TreeGrafter"/>
</dbReference>
<evidence type="ECO:0000256" key="3">
    <source>
        <dbReference type="HAMAP-Rule" id="MF_01812"/>
    </source>
</evidence>